<dbReference type="PROSITE" id="PS50164">
    <property type="entry name" value="GIY_YIG"/>
    <property type="match status" value="1"/>
</dbReference>
<comment type="caution">
    <text evidence="4">The sequence shown here is derived from an EMBL/GenBank/DDBJ whole genome shotgun (WGS) entry which is preliminary data.</text>
</comment>
<dbReference type="CDD" id="cd00719">
    <property type="entry name" value="GIY-YIG_SF"/>
    <property type="match status" value="1"/>
</dbReference>
<proteinExistence type="predicted"/>
<feature type="domain" description="HTH HARE-type" evidence="3">
    <location>
        <begin position="4"/>
        <end position="77"/>
    </location>
</feature>
<dbReference type="InterPro" id="IPR000305">
    <property type="entry name" value="GIY-YIG_endonuc"/>
</dbReference>
<dbReference type="Proteomes" id="UP001528040">
    <property type="component" value="Unassembled WGS sequence"/>
</dbReference>
<gene>
    <name evidence="4" type="ORF">O2N63_09195</name>
</gene>
<keyword evidence="5" id="KW-1185">Reference proteome</keyword>
<evidence type="ECO:0000259" key="2">
    <source>
        <dbReference type="PROSITE" id="PS50164"/>
    </source>
</evidence>
<dbReference type="InterPro" id="IPR007759">
    <property type="entry name" value="Asxl_HARE-HTH"/>
</dbReference>
<name>A0ABT4W3F4_9RHOB</name>
<dbReference type="EMBL" id="JAQIIO010000004">
    <property type="protein sequence ID" value="MDA5094263.1"/>
    <property type="molecule type" value="Genomic_DNA"/>
</dbReference>
<dbReference type="Pfam" id="PF05066">
    <property type="entry name" value="HARE-HTH"/>
    <property type="match status" value="1"/>
</dbReference>
<accession>A0ABT4W3F4</accession>
<evidence type="ECO:0000313" key="4">
    <source>
        <dbReference type="EMBL" id="MDA5094263.1"/>
    </source>
</evidence>
<evidence type="ECO:0000259" key="3">
    <source>
        <dbReference type="PROSITE" id="PS51913"/>
    </source>
</evidence>
<reference evidence="4 5" key="1">
    <citation type="submission" date="2023-01" db="EMBL/GenBank/DDBJ databases">
        <authorList>
            <person name="Yoon J.-W."/>
        </authorList>
    </citation>
    <scope>NUCLEOTIDE SEQUENCE [LARGE SCALE GENOMIC DNA]</scope>
    <source>
        <strain evidence="4 5">KMU-50</strain>
    </source>
</reference>
<sequence>MGDLPWISAIKQVLENSPDPMHYKTIAEEISKLELRASIGATPANTVNAYINTSINNDGDQSPFVKAGRGYYFLKSKLASMEVKNTSEQESDQKASGVVQALGMYWRHTDVEWKSSPRLLGQEQVGSDVVDFSEQVGVYILHDRDRVVYVGRTTDRPIGQRLFEHTKGRLNGRWDRFSWFGLKSVSESGELSDVNLQGNDADVIIATLESVLIEALEPPQNRKRGDQLSTVEYLQVADPEKNKAVAMAMQAMMSAIVGE</sequence>
<dbReference type="PROSITE" id="PS51913">
    <property type="entry name" value="HTH_HARE"/>
    <property type="match status" value="1"/>
</dbReference>
<evidence type="ECO:0000256" key="1">
    <source>
        <dbReference type="ARBA" id="ARBA00023163"/>
    </source>
</evidence>
<feature type="domain" description="GIY-YIG" evidence="2">
    <location>
        <begin position="134"/>
        <end position="222"/>
    </location>
</feature>
<keyword evidence="1" id="KW-0804">Transcription</keyword>
<organism evidence="4 5">
    <name type="scientific">Aliiroseovarius salicola</name>
    <dbReference type="NCBI Taxonomy" id="3009082"/>
    <lineage>
        <taxon>Bacteria</taxon>
        <taxon>Pseudomonadati</taxon>
        <taxon>Pseudomonadota</taxon>
        <taxon>Alphaproteobacteria</taxon>
        <taxon>Rhodobacterales</taxon>
        <taxon>Paracoccaceae</taxon>
        <taxon>Aliiroseovarius</taxon>
    </lineage>
</organism>
<evidence type="ECO:0000313" key="5">
    <source>
        <dbReference type="Proteomes" id="UP001528040"/>
    </source>
</evidence>
<dbReference type="RefSeq" id="WP_271053969.1">
    <property type="nucleotide sequence ID" value="NZ_JAQIIO010000004.1"/>
</dbReference>
<protein>
    <submittedName>
        <fullName evidence="4">HTH domain-containing protein</fullName>
    </submittedName>
</protein>